<evidence type="ECO:0000256" key="1">
    <source>
        <dbReference type="ARBA" id="ARBA00038085"/>
    </source>
</evidence>
<name>A0A2L2YBX4_PARTP</name>
<dbReference type="PANTHER" id="PTHR31475">
    <property type="entry name" value="UPF0462 PROTEIN"/>
    <property type="match status" value="1"/>
</dbReference>
<organism evidence="2">
    <name type="scientific">Parasteatoda tepidariorum</name>
    <name type="common">Common house spider</name>
    <name type="synonym">Achaearanea tepidariorum</name>
    <dbReference type="NCBI Taxonomy" id="114398"/>
    <lineage>
        <taxon>Eukaryota</taxon>
        <taxon>Metazoa</taxon>
        <taxon>Ecdysozoa</taxon>
        <taxon>Arthropoda</taxon>
        <taxon>Chelicerata</taxon>
        <taxon>Arachnida</taxon>
        <taxon>Araneae</taxon>
        <taxon>Araneomorphae</taxon>
        <taxon>Entelegynae</taxon>
        <taxon>Araneoidea</taxon>
        <taxon>Theridiidae</taxon>
        <taxon>Parasteatoda</taxon>
    </lineage>
</organism>
<proteinExistence type="evidence at transcript level"/>
<protein>
    <submittedName>
        <fullName evidence="2">Uncharacterized protein</fullName>
    </submittedName>
</protein>
<dbReference type="EMBL" id="IAAA01010379">
    <property type="protein sequence ID" value="LAA05670.1"/>
    <property type="molecule type" value="mRNA"/>
</dbReference>
<dbReference type="AlphaFoldDB" id="A0A2L2YBX4"/>
<evidence type="ECO:0000313" key="2">
    <source>
        <dbReference type="EMBL" id="LAA05666.1"/>
    </source>
</evidence>
<dbReference type="Gene3D" id="2.60.40.1190">
    <property type="match status" value="1"/>
</dbReference>
<dbReference type="OrthoDB" id="10056816at2759"/>
<dbReference type="PANTHER" id="PTHR31475:SF5">
    <property type="entry name" value="UPF0462 PROTEIN C4ORF33 HOMOLOG"/>
    <property type="match status" value="1"/>
</dbReference>
<reference evidence="2" key="1">
    <citation type="journal article" date="2016" name="Mol. Ecol. Resour.">
        <title>Evaluation of the impact of RNA preservation methods of spiders for de novo transcriptome assembly.</title>
        <authorList>
            <person name="Kono N."/>
            <person name="Nakamura H."/>
            <person name="Ito Y."/>
            <person name="Tomita M."/>
            <person name="Arakawa K."/>
        </authorList>
    </citation>
    <scope>NUCLEOTIDE SEQUENCE</scope>
    <source>
        <tissue evidence="2">Whole body</tissue>
    </source>
</reference>
<sequence>MNVSISKTWDDRPVDHESTVLRIHSEDDVVYMEIKAPFFDDQPTPTGPGKSFNKLWDYEVVEAFFLGKDEKYLELEFSPHGYHLVLLLSGRKKAIKICLPVDYTAQITGNSWTGVAKIPKSYFPPNVTHFNAYAIHGTGDGRTYEALFPVPTGQFKTPDFHRLEFFRYINFENILGLGNTLSNVWKTALEEKDYGKCDNEK</sequence>
<comment type="similarity">
    <text evidence="1">Belongs to the UPF0462 family.</text>
</comment>
<dbReference type="EMBL" id="IAAA01010378">
    <property type="protein sequence ID" value="LAA05666.1"/>
    <property type="molecule type" value="mRNA"/>
</dbReference>
<accession>A0A2L2YBX4</accession>